<evidence type="ECO:0000313" key="1">
    <source>
        <dbReference type="EMBL" id="MFL0198486.1"/>
    </source>
</evidence>
<dbReference type="Proteomes" id="UP001623660">
    <property type="component" value="Unassembled WGS sequence"/>
</dbReference>
<protein>
    <submittedName>
        <fullName evidence="1">Uncharacterized protein</fullName>
    </submittedName>
</protein>
<sequence length="74" mass="8535">MLRKNKGKFNVVKFQQPKDGTDEYVSSIKKMFPRKYAKEAMGDAGRDLGLEKQIKLKAKEWLKAQGRTESLSEE</sequence>
<reference evidence="1 2" key="1">
    <citation type="submission" date="2024-11" db="EMBL/GenBank/DDBJ databases">
        <authorList>
            <person name="Heng Y.C."/>
            <person name="Lim A.C.H."/>
            <person name="Lee J.K.Y."/>
            <person name="Kittelmann S."/>
        </authorList>
    </citation>
    <scope>NUCLEOTIDE SEQUENCE [LARGE SCALE GENOMIC DNA]</scope>
    <source>
        <strain evidence="1 2">WILCCON 0269</strain>
    </source>
</reference>
<gene>
    <name evidence="1" type="ORF">ACJDU8_23425</name>
</gene>
<dbReference type="RefSeq" id="WP_406794596.1">
    <property type="nucleotide sequence ID" value="NZ_JBJHZX010000063.1"/>
</dbReference>
<accession>A0ABW8STY8</accession>
<comment type="caution">
    <text evidence="1">The sequence shown here is derived from an EMBL/GenBank/DDBJ whole genome shotgun (WGS) entry which is preliminary data.</text>
</comment>
<proteinExistence type="predicted"/>
<dbReference type="EMBL" id="JBJHZX010000063">
    <property type="protein sequence ID" value="MFL0198486.1"/>
    <property type="molecule type" value="Genomic_DNA"/>
</dbReference>
<evidence type="ECO:0000313" key="2">
    <source>
        <dbReference type="Proteomes" id="UP001623660"/>
    </source>
</evidence>
<organism evidence="1 2">
    <name type="scientific">Candidatus Clostridium eludens</name>
    <dbReference type="NCBI Taxonomy" id="3381663"/>
    <lineage>
        <taxon>Bacteria</taxon>
        <taxon>Bacillati</taxon>
        <taxon>Bacillota</taxon>
        <taxon>Clostridia</taxon>
        <taxon>Eubacteriales</taxon>
        <taxon>Clostridiaceae</taxon>
        <taxon>Clostridium</taxon>
    </lineage>
</organism>
<name>A0ABW8STY8_9CLOT</name>
<keyword evidence="2" id="KW-1185">Reference proteome</keyword>